<organism evidence="7 8">
    <name type="scientific">Gymnopilus dilepis</name>
    <dbReference type="NCBI Taxonomy" id="231916"/>
    <lineage>
        <taxon>Eukaryota</taxon>
        <taxon>Fungi</taxon>
        <taxon>Dikarya</taxon>
        <taxon>Basidiomycota</taxon>
        <taxon>Agaricomycotina</taxon>
        <taxon>Agaricomycetes</taxon>
        <taxon>Agaricomycetidae</taxon>
        <taxon>Agaricales</taxon>
        <taxon>Agaricineae</taxon>
        <taxon>Hymenogastraceae</taxon>
        <taxon>Gymnopilus</taxon>
    </lineage>
</organism>
<evidence type="ECO:0000259" key="6">
    <source>
        <dbReference type="Pfam" id="PF05699"/>
    </source>
</evidence>
<feature type="domain" description="HAT C-terminal dimerisation" evidence="6">
    <location>
        <begin position="218"/>
        <end position="279"/>
    </location>
</feature>
<dbReference type="PANTHER" id="PTHR46481:SF10">
    <property type="entry name" value="ZINC FINGER BED DOMAIN-CONTAINING PROTEIN 39"/>
    <property type="match status" value="1"/>
</dbReference>
<sequence length="337" mass="38782">MSPHWSSTHLMISRALQLRRAIDVFVTENYELSAHKLLPNDWERLRAYSKILAVPHAFQQKLSSEKIPTLCEALPSFQRLITVWEGYQKDMPAYAPVIEAGLEKLRDYYKRPLEVPAYQLAILLNPSKKLDWFTTHCPDKVDSVREMFLKHLEPYQPAYNPRTPRPQRTAARHVSQEDEWADEILGIDATDSTEPRCSLHSEVEAYFHDAAPASYTSMITFWQENQLCYPTIFMLAMDILAIQGSAVPSERVFSSGKETMTARRHRIKHDLMEALQMLKFAFKGGCELDFTSGTGRQAELRELEELDMFDSAIPEDLSSFRHIFIAALEEDDDAGFF</sequence>
<reference evidence="7 8" key="1">
    <citation type="journal article" date="2018" name="Evol. Lett.">
        <title>Horizontal gene cluster transfer increased hallucinogenic mushroom diversity.</title>
        <authorList>
            <person name="Reynolds H.T."/>
            <person name="Vijayakumar V."/>
            <person name="Gluck-Thaler E."/>
            <person name="Korotkin H.B."/>
            <person name="Matheny P.B."/>
            <person name="Slot J.C."/>
        </authorList>
    </citation>
    <scope>NUCLEOTIDE SEQUENCE [LARGE SCALE GENOMIC DNA]</scope>
    <source>
        <strain evidence="7 8">SRW20</strain>
    </source>
</reference>
<comment type="caution">
    <text evidence="7">The sequence shown here is derived from an EMBL/GenBank/DDBJ whole genome shotgun (WGS) entry which is preliminary data.</text>
</comment>
<dbReference type="Proteomes" id="UP000284706">
    <property type="component" value="Unassembled WGS sequence"/>
</dbReference>
<dbReference type="PANTHER" id="PTHR46481">
    <property type="entry name" value="ZINC FINGER BED DOMAIN-CONTAINING PROTEIN 4"/>
    <property type="match status" value="1"/>
</dbReference>
<proteinExistence type="predicted"/>
<evidence type="ECO:0000313" key="7">
    <source>
        <dbReference type="EMBL" id="PPQ77049.1"/>
    </source>
</evidence>
<evidence type="ECO:0000256" key="5">
    <source>
        <dbReference type="ARBA" id="ARBA00023242"/>
    </source>
</evidence>
<protein>
    <recommendedName>
        <fullName evidence="6">HAT C-terminal dimerisation domain-containing protein</fullName>
    </recommendedName>
</protein>
<dbReference type="AlphaFoldDB" id="A0A409WEV6"/>
<dbReference type="InterPro" id="IPR012337">
    <property type="entry name" value="RNaseH-like_sf"/>
</dbReference>
<dbReference type="GO" id="GO:0046983">
    <property type="term" value="F:protein dimerization activity"/>
    <property type="evidence" value="ECO:0007669"/>
    <property type="project" value="InterPro"/>
</dbReference>
<keyword evidence="4" id="KW-0862">Zinc</keyword>
<gene>
    <name evidence="7" type="ORF">CVT26_007809</name>
</gene>
<dbReference type="InterPro" id="IPR008906">
    <property type="entry name" value="HATC_C_dom"/>
</dbReference>
<evidence type="ECO:0000256" key="3">
    <source>
        <dbReference type="ARBA" id="ARBA00022771"/>
    </source>
</evidence>
<keyword evidence="5" id="KW-0539">Nucleus</keyword>
<keyword evidence="3" id="KW-0863">Zinc-finger</keyword>
<keyword evidence="8" id="KW-1185">Reference proteome</keyword>
<dbReference type="STRING" id="231916.A0A409WEV6"/>
<dbReference type="GO" id="GO:0008270">
    <property type="term" value="F:zinc ion binding"/>
    <property type="evidence" value="ECO:0007669"/>
    <property type="project" value="UniProtKB-KW"/>
</dbReference>
<evidence type="ECO:0000256" key="1">
    <source>
        <dbReference type="ARBA" id="ARBA00004123"/>
    </source>
</evidence>
<evidence type="ECO:0000256" key="2">
    <source>
        <dbReference type="ARBA" id="ARBA00022723"/>
    </source>
</evidence>
<name>A0A409WEV6_9AGAR</name>
<comment type="subcellular location">
    <subcellularLocation>
        <location evidence="1">Nucleus</location>
    </subcellularLocation>
</comment>
<dbReference type="Pfam" id="PF05699">
    <property type="entry name" value="Dimer_Tnp_hAT"/>
    <property type="match status" value="1"/>
</dbReference>
<dbReference type="GO" id="GO:0005634">
    <property type="term" value="C:nucleus"/>
    <property type="evidence" value="ECO:0007669"/>
    <property type="project" value="UniProtKB-SubCell"/>
</dbReference>
<dbReference type="SUPFAM" id="SSF53098">
    <property type="entry name" value="Ribonuclease H-like"/>
    <property type="match status" value="1"/>
</dbReference>
<accession>A0A409WEV6</accession>
<keyword evidence="2" id="KW-0479">Metal-binding</keyword>
<dbReference type="OrthoDB" id="3262464at2759"/>
<dbReference type="InterPro" id="IPR052035">
    <property type="entry name" value="ZnF_BED_domain_contain"/>
</dbReference>
<evidence type="ECO:0000313" key="8">
    <source>
        <dbReference type="Proteomes" id="UP000284706"/>
    </source>
</evidence>
<dbReference type="EMBL" id="NHYE01005095">
    <property type="protein sequence ID" value="PPQ77049.1"/>
    <property type="molecule type" value="Genomic_DNA"/>
</dbReference>
<evidence type="ECO:0000256" key="4">
    <source>
        <dbReference type="ARBA" id="ARBA00022833"/>
    </source>
</evidence>
<dbReference type="InParanoid" id="A0A409WEV6"/>